<accession>A0A921LG05</accession>
<gene>
    <name evidence="2" type="ORF">K8V82_05405</name>
</gene>
<feature type="signal peptide" evidence="1">
    <location>
        <begin position="1"/>
        <end position="18"/>
    </location>
</feature>
<name>A0A921LG05_9FIRM</name>
<reference evidence="2" key="1">
    <citation type="journal article" date="2021" name="PeerJ">
        <title>Extensive microbial diversity within the chicken gut microbiome revealed by metagenomics and culture.</title>
        <authorList>
            <person name="Gilroy R."/>
            <person name="Ravi A."/>
            <person name="Getino M."/>
            <person name="Pursley I."/>
            <person name="Horton D.L."/>
            <person name="Alikhan N.F."/>
            <person name="Baker D."/>
            <person name="Gharbi K."/>
            <person name="Hall N."/>
            <person name="Watson M."/>
            <person name="Adriaenssens E.M."/>
            <person name="Foster-Nyarko E."/>
            <person name="Jarju S."/>
            <person name="Secka A."/>
            <person name="Antonio M."/>
            <person name="Oren A."/>
            <person name="Chaudhuri R.R."/>
            <person name="La Ragione R."/>
            <person name="Hildebrand F."/>
            <person name="Pallen M.J."/>
        </authorList>
    </citation>
    <scope>NUCLEOTIDE SEQUENCE</scope>
    <source>
        <strain evidence="2">ChiSjej5B23-16112</strain>
    </source>
</reference>
<protein>
    <submittedName>
        <fullName evidence="2">Uncharacterized protein</fullName>
    </submittedName>
</protein>
<evidence type="ECO:0000313" key="3">
    <source>
        <dbReference type="Proteomes" id="UP000769156"/>
    </source>
</evidence>
<keyword evidence="1" id="KW-0732">Signal</keyword>
<reference evidence="2" key="2">
    <citation type="submission" date="2021-09" db="EMBL/GenBank/DDBJ databases">
        <authorList>
            <person name="Gilroy R."/>
        </authorList>
    </citation>
    <scope>NUCLEOTIDE SEQUENCE</scope>
    <source>
        <strain evidence="2">ChiSjej5B23-16112</strain>
    </source>
</reference>
<dbReference type="AlphaFoldDB" id="A0A921LG05"/>
<proteinExistence type="predicted"/>
<feature type="chain" id="PRO_5039101793" evidence="1">
    <location>
        <begin position="19"/>
        <end position="233"/>
    </location>
</feature>
<evidence type="ECO:0000256" key="1">
    <source>
        <dbReference type="SAM" id="SignalP"/>
    </source>
</evidence>
<sequence>MRNIKTVILMIMALSLLAAGCSAGTEEKNGNLKEGENIKTEKLLTVDELIRLSEITEAEYSDVDLQQFIDDYAITEENVDSLNIKLLLENYDGEERGDVSDIFTGTAKERTEDFTAGVTAVAFYENVNTGSECVYYDLAAGQRYRASNCYLFSDLSQTEAELYSDGEMLIDQMDSLGVFSWESSSDSEVMEDAQSMELAVSYEDGAVFHVSSTGILSKLLPDTYTEIRRLLLG</sequence>
<organism evidence="2 3">
    <name type="scientific">Lachnoclostridium phocaeense</name>
    <dbReference type="NCBI Taxonomy" id="1871021"/>
    <lineage>
        <taxon>Bacteria</taxon>
        <taxon>Bacillati</taxon>
        <taxon>Bacillota</taxon>
        <taxon>Clostridia</taxon>
        <taxon>Lachnospirales</taxon>
        <taxon>Lachnospiraceae</taxon>
    </lineage>
</organism>
<dbReference type="PROSITE" id="PS51257">
    <property type="entry name" value="PROKAR_LIPOPROTEIN"/>
    <property type="match status" value="1"/>
</dbReference>
<comment type="caution">
    <text evidence="2">The sequence shown here is derived from an EMBL/GenBank/DDBJ whole genome shotgun (WGS) entry which is preliminary data.</text>
</comment>
<dbReference type="EMBL" id="DYVY01000088">
    <property type="protein sequence ID" value="HJF94212.1"/>
    <property type="molecule type" value="Genomic_DNA"/>
</dbReference>
<dbReference type="Proteomes" id="UP000769156">
    <property type="component" value="Unassembled WGS sequence"/>
</dbReference>
<evidence type="ECO:0000313" key="2">
    <source>
        <dbReference type="EMBL" id="HJF94212.1"/>
    </source>
</evidence>